<dbReference type="AlphaFoldDB" id="A0AAD8Y7V0"/>
<protein>
    <submittedName>
        <fullName evidence="1">Multifunctional methyltransferase subunit TRM112-like protein</fullName>
    </submittedName>
</protein>
<dbReference type="InterPro" id="IPR039127">
    <property type="entry name" value="Trm112"/>
</dbReference>
<evidence type="ECO:0000313" key="2">
    <source>
        <dbReference type="Proteomes" id="UP001224775"/>
    </source>
</evidence>
<gene>
    <name evidence="1" type="ORF">QTG54_007874</name>
</gene>
<dbReference type="GO" id="GO:0030488">
    <property type="term" value="P:tRNA methylation"/>
    <property type="evidence" value="ECO:0007669"/>
    <property type="project" value="TreeGrafter"/>
</dbReference>
<sequence>MRLLTHNVLRNNTKAANGSNTPLRITATEVRVDEPTSNNDPDAERREVEFAKNMLPALNWDTLIEGAKSMGLDSLPPSVTPELANDEGFLRALYHVLMDVHLVNGMLTCTETGREFAVTNGIANFMLEEDECEVPK</sequence>
<dbReference type="GO" id="GO:0070476">
    <property type="term" value="P:rRNA (guanine-N7)-methylation"/>
    <property type="evidence" value="ECO:0007669"/>
    <property type="project" value="TreeGrafter"/>
</dbReference>
<reference evidence="1" key="1">
    <citation type="submission" date="2023-06" db="EMBL/GenBank/DDBJ databases">
        <title>Survivors Of The Sea: Transcriptome response of Skeletonema marinoi to long-term dormancy.</title>
        <authorList>
            <person name="Pinder M.I.M."/>
            <person name="Kourtchenko O."/>
            <person name="Robertson E.K."/>
            <person name="Larsson T."/>
            <person name="Maumus F."/>
            <person name="Osuna-Cruz C.M."/>
            <person name="Vancaester E."/>
            <person name="Stenow R."/>
            <person name="Vandepoele K."/>
            <person name="Ploug H."/>
            <person name="Bruchert V."/>
            <person name="Godhe A."/>
            <person name="Topel M."/>
        </authorList>
    </citation>
    <scope>NUCLEOTIDE SEQUENCE</scope>
    <source>
        <strain evidence="1">R05AC</strain>
    </source>
</reference>
<dbReference type="GO" id="GO:0046982">
    <property type="term" value="F:protein heterodimerization activity"/>
    <property type="evidence" value="ECO:0007669"/>
    <property type="project" value="InterPro"/>
</dbReference>
<dbReference type="PANTHER" id="PTHR12773">
    <property type="entry name" value="UPF0315 PROTEIN-RELATED"/>
    <property type="match status" value="1"/>
</dbReference>
<dbReference type="GO" id="GO:0008168">
    <property type="term" value="F:methyltransferase activity"/>
    <property type="evidence" value="ECO:0007669"/>
    <property type="project" value="UniProtKB-KW"/>
</dbReference>
<name>A0AAD8Y7V0_9STRA</name>
<keyword evidence="1" id="KW-0489">Methyltransferase</keyword>
<dbReference type="Gene3D" id="2.20.25.10">
    <property type="match status" value="1"/>
</dbReference>
<dbReference type="PANTHER" id="PTHR12773:SF0">
    <property type="entry name" value="MULTIFUNCTIONAL METHYLTRANSFERASE SUBUNIT TRM112-LIKE PROTEIN"/>
    <property type="match status" value="1"/>
</dbReference>
<keyword evidence="2" id="KW-1185">Reference proteome</keyword>
<evidence type="ECO:0000313" key="1">
    <source>
        <dbReference type="EMBL" id="KAK1741396.1"/>
    </source>
</evidence>
<dbReference type="EMBL" id="JATAAI010000013">
    <property type="protein sequence ID" value="KAK1741396.1"/>
    <property type="molecule type" value="Genomic_DNA"/>
</dbReference>
<comment type="caution">
    <text evidence="1">The sequence shown here is derived from an EMBL/GenBank/DDBJ whole genome shotgun (WGS) entry which is preliminary data.</text>
</comment>
<organism evidence="1 2">
    <name type="scientific">Skeletonema marinoi</name>
    <dbReference type="NCBI Taxonomy" id="267567"/>
    <lineage>
        <taxon>Eukaryota</taxon>
        <taxon>Sar</taxon>
        <taxon>Stramenopiles</taxon>
        <taxon>Ochrophyta</taxon>
        <taxon>Bacillariophyta</taxon>
        <taxon>Coscinodiscophyceae</taxon>
        <taxon>Thalassiosirophycidae</taxon>
        <taxon>Thalassiosirales</taxon>
        <taxon>Skeletonemataceae</taxon>
        <taxon>Skeletonema</taxon>
        <taxon>Skeletonema marinoi-dohrnii complex</taxon>
    </lineage>
</organism>
<accession>A0AAD8Y7V0</accession>
<keyword evidence="1" id="KW-0808">Transferase</keyword>
<dbReference type="Proteomes" id="UP001224775">
    <property type="component" value="Unassembled WGS sequence"/>
</dbReference>
<proteinExistence type="predicted"/>